<keyword evidence="4" id="KW-0391">Immunity</keyword>
<dbReference type="GO" id="GO:0043123">
    <property type="term" value="P:positive regulation of canonical NF-kappaB signal transduction"/>
    <property type="evidence" value="ECO:0007669"/>
    <property type="project" value="InterPro"/>
</dbReference>
<evidence type="ECO:0000256" key="3">
    <source>
        <dbReference type="ARBA" id="ARBA00022588"/>
    </source>
</evidence>
<accession>A0AAV7WTJ0</accession>
<evidence type="ECO:0000259" key="7">
    <source>
        <dbReference type="Pfam" id="PF00498"/>
    </source>
</evidence>
<evidence type="ECO:0000313" key="9">
    <source>
        <dbReference type="Proteomes" id="UP001066276"/>
    </source>
</evidence>
<evidence type="ECO:0000256" key="1">
    <source>
        <dbReference type="ARBA" id="ARBA00004496"/>
    </source>
</evidence>
<comment type="caution">
    <text evidence="8">The sequence shown here is derived from an EMBL/GenBank/DDBJ whole genome shotgun (WGS) entry which is preliminary data.</text>
</comment>
<protein>
    <recommendedName>
        <fullName evidence="6">TRAF-interacting protein with FHA domain-containing protein A</fullName>
    </recommendedName>
</protein>
<gene>
    <name evidence="8" type="ORF">NDU88_004993</name>
</gene>
<organism evidence="8 9">
    <name type="scientific">Pleurodeles waltl</name>
    <name type="common">Iberian ribbed newt</name>
    <dbReference type="NCBI Taxonomy" id="8319"/>
    <lineage>
        <taxon>Eukaryota</taxon>
        <taxon>Metazoa</taxon>
        <taxon>Chordata</taxon>
        <taxon>Craniata</taxon>
        <taxon>Vertebrata</taxon>
        <taxon>Euteleostomi</taxon>
        <taxon>Amphibia</taxon>
        <taxon>Batrachia</taxon>
        <taxon>Caudata</taxon>
        <taxon>Salamandroidea</taxon>
        <taxon>Salamandridae</taxon>
        <taxon>Pleurodelinae</taxon>
        <taxon>Pleurodeles</taxon>
    </lineage>
</organism>
<feature type="domain" description="FHA" evidence="7">
    <location>
        <begin position="57"/>
        <end position="130"/>
    </location>
</feature>
<dbReference type="GO" id="GO:0045087">
    <property type="term" value="P:innate immune response"/>
    <property type="evidence" value="ECO:0007669"/>
    <property type="project" value="UniProtKB-KW"/>
</dbReference>
<dbReference type="SUPFAM" id="SSF49879">
    <property type="entry name" value="SMAD/FHA domain"/>
    <property type="match status" value="1"/>
</dbReference>
<evidence type="ECO:0000313" key="8">
    <source>
        <dbReference type="EMBL" id="KAJ1217399.1"/>
    </source>
</evidence>
<dbReference type="Proteomes" id="UP001066276">
    <property type="component" value="Chromosome 1_1"/>
</dbReference>
<proteinExistence type="inferred from homology"/>
<dbReference type="Pfam" id="PF00498">
    <property type="entry name" value="FHA"/>
    <property type="match status" value="1"/>
</dbReference>
<sequence>MPGPALHDIMASFEETETEEKLTCIRMKVYHPYHAEKQVFRSISFFRNKKHKTDEVITFGRDIKTCSYVLWDARASRVQFALQVFRYSNSSEISFEIKNMSRKTTLFVDNVDLNYLNKRELPSKCMIRFGDFQFLVEQEPGDSVEYFDTYFELTPTSPLQEILITPSLQPIPEQGIMTYGPMSSFHFSRAETAEEVDENET</sequence>
<dbReference type="PANTHER" id="PTHR31266:SF2">
    <property type="entry name" value="TRAF-INTERACTING PROTEIN WITH FHA DOMAIN-CONTAINING PROTEIN A"/>
    <property type="match status" value="1"/>
</dbReference>
<dbReference type="InterPro" id="IPR033621">
    <property type="entry name" value="TIFA"/>
</dbReference>
<dbReference type="GO" id="GO:0005737">
    <property type="term" value="C:cytoplasm"/>
    <property type="evidence" value="ECO:0007669"/>
    <property type="project" value="UniProtKB-SubCell"/>
</dbReference>
<evidence type="ECO:0000256" key="6">
    <source>
        <dbReference type="ARBA" id="ARBA00040160"/>
    </source>
</evidence>
<dbReference type="AlphaFoldDB" id="A0AAV7WTJ0"/>
<keyword evidence="3" id="KW-0399">Innate immunity</keyword>
<evidence type="ECO:0000256" key="2">
    <source>
        <dbReference type="ARBA" id="ARBA00022490"/>
    </source>
</evidence>
<comment type="similarity">
    <text evidence="5">Belongs to the TIFA family.</text>
</comment>
<reference evidence="8" key="1">
    <citation type="journal article" date="2022" name="bioRxiv">
        <title>Sequencing and chromosome-scale assembly of the giantPleurodeles waltlgenome.</title>
        <authorList>
            <person name="Brown T."/>
            <person name="Elewa A."/>
            <person name="Iarovenko S."/>
            <person name="Subramanian E."/>
            <person name="Araus A.J."/>
            <person name="Petzold A."/>
            <person name="Susuki M."/>
            <person name="Suzuki K.-i.T."/>
            <person name="Hayashi T."/>
            <person name="Toyoda A."/>
            <person name="Oliveira C."/>
            <person name="Osipova E."/>
            <person name="Leigh N.D."/>
            <person name="Simon A."/>
            <person name="Yun M.H."/>
        </authorList>
    </citation>
    <scope>NUCLEOTIDE SEQUENCE</scope>
    <source>
        <strain evidence="8">20211129_DDA</strain>
        <tissue evidence="8">Liver</tissue>
    </source>
</reference>
<evidence type="ECO:0000256" key="5">
    <source>
        <dbReference type="ARBA" id="ARBA00038199"/>
    </source>
</evidence>
<dbReference type="InterPro" id="IPR008984">
    <property type="entry name" value="SMAD_FHA_dom_sf"/>
</dbReference>
<dbReference type="PANTHER" id="PTHR31266">
    <property type="entry name" value="TRAF-INTERACTING PROTEIN WITH FHA DOMAIN-CONTAINING PROTEIN A FAMILY MEMBER"/>
    <property type="match status" value="1"/>
</dbReference>
<evidence type="ECO:0000256" key="4">
    <source>
        <dbReference type="ARBA" id="ARBA00022859"/>
    </source>
</evidence>
<dbReference type="EMBL" id="JANPWB010000001">
    <property type="protein sequence ID" value="KAJ1217399.1"/>
    <property type="molecule type" value="Genomic_DNA"/>
</dbReference>
<comment type="subcellular location">
    <subcellularLocation>
        <location evidence="1">Cytoplasm</location>
    </subcellularLocation>
</comment>
<keyword evidence="9" id="KW-1185">Reference proteome</keyword>
<dbReference type="InterPro" id="IPR000253">
    <property type="entry name" value="FHA_dom"/>
</dbReference>
<keyword evidence="2" id="KW-0963">Cytoplasm</keyword>
<name>A0AAV7WTJ0_PLEWA</name>
<dbReference type="Gene3D" id="2.60.200.20">
    <property type="match status" value="1"/>
</dbReference>